<sequence>MPKHFTQSRSVKGCSPSEIDKGPLVKRYSPSRGIQPLKSRIVSGRDRTVPFTRLSRSIADWEELRGEHDMCIDPRDTVHHLDRRGAPVQLNCGKFLPNSHNPGGAPRPREQYLFLLPPDASPTSVFAAATERDITPIAVRDTISDQVKLADSAMIPNLLLAATSHPDFINSPPSAVSDLSSPCKPPARSFCNPQ</sequence>
<gene>
    <name evidence="1" type="ORF">BV22DRAFT_122825</name>
</gene>
<comment type="caution">
    <text evidence="1">The sequence shown here is derived from an EMBL/GenBank/DDBJ whole genome shotgun (WGS) entry which is preliminary data.</text>
</comment>
<name>A0ACB8BUI6_9AGAM</name>
<proteinExistence type="predicted"/>
<dbReference type="EMBL" id="MU266340">
    <property type="protein sequence ID" value="KAH7929580.1"/>
    <property type="molecule type" value="Genomic_DNA"/>
</dbReference>
<keyword evidence="2" id="KW-1185">Reference proteome</keyword>
<evidence type="ECO:0000313" key="2">
    <source>
        <dbReference type="Proteomes" id="UP000790709"/>
    </source>
</evidence>
<organism evidence="1 2">
    <name type="scientific">Leucogyrophana mollusca</name>
    <dbReference type="NCBI Taxonomy" id="85980"/>
    <lineage>
        <taxon>Eukaryota</taxon>
        <taxon>Fungi</taxon>
        <taxon>Dikarya</taxon>
        <taxon>Basidiomycota</taxon>
        <taxon>Agaricomycotina</taxon>
        <taxon>Agaricomycetes</taxon>
        <taxon>Agaricomycetidae</taxon>
        <taxon>Boletales</taxon>
        <taxon>Boletales incertae sedis</taxon>
        <taxon>Leucogyrophana</taxon>
    </lineage>
</organism>
<accession>A0ACB8BUI6</accession>
<protein>
    <submittedName>
        <fullName evidence="1">Uncharacterized protein</fullName>
    </submittedName>
</protein>
<evidence type="ECO:0000313" key="1">
    <source>
        <dbReference type="EMBL" id="KAH7929580.1"/>
    </source>
</evidence>
<reference evidence="1" key="1">
    <citation type="journal article" date="2021" name="New Phytol.">
        <title>Evolutionary innovations through gain and loss of genes in the ectomycorrhizal Boletales.</title>
        <authorList>
            <person name="Wu G."/>
            <person name="Miyauchi S."/>
            <person name="Morin E."/>
            <person name="Kuo A."/>
            <person name="Drula E."/>
            <person name="Varga T."/>
            <person name="Kohler A."/>
            <person name="Feng B."/>
            <person name="Cao Y."/>
            <person name="Lipzen A."/>
            <person name="Daum C."/>
            <person name="Hundley H."/>
            <person name="Pangilinan J."/>
            <person name="Johnson J."/>
            <person name="Barry K."/>
            <person name="LaButti K."/>
            <person name="Ng V."/>
            <person name="Ahrendt S."/>
            <person name="Min B."/>
            <person name="Choi I.G."/>
            <person name="Park H."/>
            <person name="Plett J.M."/>
            <person name="Magnuson J."/>
            <person name="Spatafora J.W."/>
            <person name="Nagy L.G."/>
            <person name="Henrissat B."/>
            <person name="Grigoriev I.V."/>
            <person name="Yang Z.L."/>
            <person name="Xu J."/>
            <person name="Martin F.M."/>
        </authorList>
    </citation>
    <scope>NUCLEOTIDE SEQUENCE</scope>
    <source>
        <strain evidence="1">KUC20120723A-06</strain>
    </source>
</reference>
<dbReference type="Proteomes" id="UP000790709">
    <property type="component" value="Unassembled WGS sequence"/>
</dbReference>